<organism evidence="1">
    <name type="scientific">hydrothermal vent metagenome</name>
    <dbReference type="NCBI Taxonomy" id="652676"/>
    <lineage>
        <taxon>unclassified sequences</taxon>
        <taxon>metagenomes</taxon>
        <taxon>ecological metagenomes</taxon>
    </lineage>
</organism>
<protein>
    <submittedName>
        <fullName evidence="1">Uncharacterized protein</fullName>
    </submittedName>
</protein>
<sequence length="33" mass="3589">MVFLSKVISGLADKDCERVKLGVHTGENNVKSN</sequence>
<dbReference type="EMBL" id="UOFH01000254">
    <property type="protein sequence ID" value="VAW63655.1"/>
    <property type="molecule type" value="Genomic_DNA"/>
</dbReference>
<proteinExistence type="predicted"/>
<evidence type="ECO:0000313" key="1">
    <source>
        <dbReference type="EMBL" id="VAW63655.1"/>
    </source>
</evidence>
<dbReference type="AlphaFoldDB" id="A0A3B0X5R3"/>
<name>A0A3B0X5R3_9ZZZZ</name>
<accession>A0A3B0X5R3</accession>
<reference evidence="1" key="1">
    <citation type="submission" date="2018-06" db="EMBL/GenBank/DDBJ databases">
        <authorList>
            <person name="Zhirakovskaya E."/>
        </authorList>
    </citation>
    <scope>NUCLEOTIDE SEQUENCE</scope>
</reference>
<gene>
    <name evidence="1" type="ORF">MNBD_GAMMA08-735</name>
</gene>